<sequence length="250" mass="29148">MIIINDKISEQLVFDDGFYFGKALFETILVLEKPVFLKEHLERLNKGLELLKINKKITEEYINRVISEKEIKNQVLKITVSVKNIVINTRPITYTDEEYKNGFKLCFSEVIRNSTSMLSYVKSVNYIENIIEKEKAMDKGFQEVIFANEHGKICEGSCSNIFFIKNKNIYTPKVSCGILTGVVRAWVINNYKVEEGEYDINNLLESDEIFITNSIMGIMKVKTLNDRVYDDQITKGIMDYYFKTLDEDYR</sequence>
<dbReference type="CDD" id="cd00449">
    <property type="entry name" value="PLPDE_IV"/>
    <property type="match status" value="1"/>
</dbReference>
<dbReference type="InterPro" id="IPR018300">
    <property type="entry name" value="Aminotrans_IV_CS"/>
</dbReference>
<dbReference type="STRING" id="573061.Clocel_0368"/>
<dbReference type="AlphaFoldDB" id="D9SQ81"/>
<dbReference type="GO" id="GO:0008652">
    <property type="term" value="P:amino acid biosynthetic process"/>
    <property type="evidence" value="ECO:0007669"/>
    <property type="project" value="UniProtKB-ARBA"/>
</dbReference>
<dbReference type="GO" id="GO:0008483">
    <property type="term" value="F:transaminase activity"/>
    <property type="evidence" value="ECO:0007669"/>
    <property type="project" value="UniProtKB-KW"/>
</dbReference>
<dbReference type="Pfam" id="PF01063">
    <property type="entry name" value="Aminotran_4"/>
    <property type="match status" value="1"/>
</dbReference>
<evidence type="ECO:0000256" key="3">
    <source>
        <dbReference type="ARBA" id="ARBA00022898"/>
    </source>
</evidence>
<dbReference type="PANTHER" id="PTHR42743:SF11">
    <property type="entry name" value="AMINODEOXYCHORISMATE LYASE"/>
    <property type="match status" value="1"/>
</dbReference>
<dbReference type="GO" id="GO:0046394">
    <property type="term" value="P:carboxylic acid biosynthetic process"/>
    <property type="evidence" value="ECO:0007669"/>
    <property type="project" value="UniProtKB-ARBA"/>
</dbReference>
<gene>
    <name evidence="6" type="ordered locus">Clocel_0368</name>
</gene>
<dbReference type="InterPro" id="IPR043131">
    <property type="entry name" value="BCAT-like_N"/>
</dbReference>
<proteinExistence type="inferred from homology"/>
<dbReference type="GO" id="GO:0005829">
    <property type="term" value="C:cytosol"/>
    <property type="evidence" value="ECO:0007669"/>
    <property type="project" value="TreeGrafter"/>
</dbReference>
<dbReference type="eggNOG" id="COG0115">
    <property type="taxonomic scope" value="Bacteria"/>
</dbReference>
<protein>
    <submittedName>
        <fullName evidence="6">Aminotransferase class IV</fullName>
    </submittedName>
</protein>
<evidence type="ECO:0000256" key="1">
    <source>
        <dbReference type="ARBA" id="ARBA00001933"/>
    </source>
</evidence>
<dbReference type="InterPro" id="IPR043132">
    <property type="entry name" value="BCAT-like_C"/>
</dbReference>
<keyword evidence="6" id="KW-0032">Aminotransferase</keyword>
<evidence type="ECO:0000313" key="7">
    <source>
        <dbReference type="Proteomes" id="UP000002730"/>
    </source>
</evidence>
<comment type="cofactor">
    <cofactor evidence="1 5">
        <name>pyridoxal 5'-phosphate</name>
        <dbReference type="ChEBI" id="CHEBI:597326"/>
    </cofactor>
</comment>
<comment type="similarity">
    <text evidence="2 4">Belongs to the class-IV pyridoxal-phosphate-dependent aminotransferase family.</text>
</comment>
<dbReference type="FunFam" id="3.20.10.10:FF:000002">
    <property type="entry name" value="D-alanine aminotransferase"/>
    <property type="match status" value="1"/>
</dbReference>
<dbReference type="Gene3D" id="3.20.10.10">
    <property type="entry name" value="D-amino Acid Aminotransferase, subunit A, domain 2"/>
    <property type="match status" value="1"/>
</dbReference>
<dbReference type="InterPro" id="IPR036038">
    <property type="entry name" value="Aminotransferase-like"/>
</dbReference>
<dbReference type="Gene3D" id="3.30.470.10">
    <property type="match status" value="1"/>
</dbReference>
<keyword evidence="3 5" id="KW-0663">Pyridoxal phosphate</keyword>
<evidence type="ECO:0000313" key="6">
    <source>
        <dbReference type="EMBL" id="ADL50148.1"/>
    </source>
</evidence>
<dbReference type="EMBL" id="CP002160">
    <property type="protein sequence ID" value="ADL50148.1"/>
    <property type="molecule type" value="Genomic_DNA"/>
</dbReference>
<dbReference type="RefSeq" id="WP_010075085.1">
    <property type="nucleotide sequence ID" value="NC_014393.1"/>
</dbReference>
<keyword evidence="6" id="KW-0808">Transferase</keyword>
<dbReference type="Proteomes" id="UP000002730">
    <property type="component" value="Chromosome"/>
</dbReference>
<dbReference type="InterPro" id="IPR001544">
    <property type="entry name" value="Aminotrans_IV"/>
</dbReference>
<name>D9SQ81_CLOC7</name>
<dbReference type="KEGG" id="ccb:Clocel_0368"/>
<dbReference type="OrthoDB" id="9805628at2"/>
<evidence type="ECO:0000256" key="5">
    <source>
        <dbReference type="RuleBase" id="RU004516"/>
    </source>
</evidence>
<accession>D9SQ81</accession>
<dbReference type="HOGENOM" id="CLU_020844_2_0_9"/>
<evidence type="ECO:0000256" key="2">
    <source>
        <dbReference type="ARBA" id="ARBA00009320"/>
    </source>
</evidence>
<dbReference type="PROSITE" id="PS00770">
    <property type="entry name" value="AA_TRANSFER_CLASS_4"/>
    <property type="match status" value="1"/>
</dbReference>
<dbReference type="SUPFAM" id="SSF56752">
    <property type="entry name" value="D-aminoacid aminotransferase-like PLP-dependent enzymes"/>
    <property type="match status" value="1"/>
</dbReference>
<dbReference type="InterPro" id="IPR050571">
    <property type="entry name" value="Class-IV_PLP-Dep_Aminotrnsfr"/>
</dbReference>
<reference evidence="6 7" key="1">
    <citation type="submission" date="2010-08" db="EMBL/GenBank/DDBJ databases">
        <title>Complete sequence of Clostridium cellulovorans 743B.</title>
        <authorList>
            <consortium name="US DOE Joint Genome Institute"/>
            <person name="Lucas S."/>
            <person name="Copeland A."/>
            <person name="Lapidus A."/>
            <person name="Cheng J.-F."/>
            <person name="Bruce D."/>
            <person name="Goodwin L."/>
            <person name="Pitluck S."/>
            <person name="Chertkov O."/>
            <person name="Detter J.C."/>
            <person name="Han C."/>
            <person name="Tapia R."/>
            <person name="Land M."/>
            <person name="Hauser L."/>
            <person name="Chang Y.-J."/>
            <person name="Jeffries C."/>
            <person name="Kyrpides N."/>
            <person name="Ivanova N."/>
            <person name="Mikhailova N."/>
            <person name="Hemme C.L."/>
            <person name="Woyke T."/>
        </authorList>
    </citation>
    <scope>NUCLEOTIDE SEQUENCE [LARGE SCALE GENOMIC DNA]</scope>
    <source>
        <strain evidence="7">ATCC 35296 / DSM 3052 / OCM 3 / 743B</strain>
    </source>
</reference>
<evidence type="ECO:0000256" key="4">
    <source>
        <dbReference type="RuleBase" id="RU004106"/>
    </source>
</evidence>
<keyword evidence="7" id="KW-1185">Reference proteome</keyword>
<organism evidence="6 7">
    <name type="scientific">Clostridium cellulovorans (strain ATCC 35296 / DSM 3052 / OCM 3 / 743B)</name>
    <dbReference type="NCBI Taxonomy" id="573061"/>
    <lineage>
        <taxon>Bacteria</taxon>
        <taxon>Bacillati</taxon>
        <taxon>Bacillota</taxon>
        <taxon>Clostridia</taxon>
        <taxon>Eubacteriales</taxon>
        <taxon>Clostridiaceae</taxon>
        <taxon>Clostridium</taxon>
    </lineage>
</organism>
<dbReference type="PANTHER" id="PTHR42743">
    <property type="entry name" value="AMINO-ACID AMINOTRANSFERASE"/>
    <property type="match status" value="1"/>
</dbReference>